<dbReference type="Proteomes" id="UP000233742">
    <property type="component" value="Chromosome"/>
</dbReference>
<accession>A0A2K9EI59</accession>
<dbReference type="EMBL" id="CP025408">
    <property type="protein sequence ID" value="AUH34650.1"/>
    <property type="molecule type" value="Genomic_DNA"/>
</dbReference>
<evidence type="ECO:0000313" key="2">
    <source>
        <dbReference type="Proteomes" id="UP000233742"/>
    </source>
</evidence>
<dbReference type="OrthoDB" id="7222937at2"/>
<evidence type="ECO:0000313" key="1">
    <source>
        <dbReference type="EMBL" id="AUH34650.1"/>
    </source>
</evidence>
<sequence length="136" mass="14892">MGITRHRNHFYFVMRVPRRFAHVDPRAQVRRALFTDSERAARAKEPAIRAEFLVYWEALAAGENDDAAAAFDAIKKLAAARGFRYRPAADLAANASLDDILTRLEALVRPDGSLAPLTEGMALLGGVELPSADGKS</sequence>
<evidence type="ECO:0008006" key="3">
    <source>
        <dbReference type="Google" id="ProtNLM"/>
    </source>
</evidence>
<dbReference type="KEGG" id="paro:CUV01_15805"/>
<proteinExistence type="predicted"/>
<gene>
    <name evidence="1" type="ORF">CUV01_15805</name>
</gene>
<keyword evidence="2" id="KW-1185">Reference proteome</keyword>
<organism evidence="1 2">
    <name type="scientific">Paracoccus tegillarcae</name>
    <dbReference type="NCBI Taxonomy" id="1529068"/>
    <lineage>
        <taxon>Bacteria</taxon>
        <taxon>Pseudomonadati</taxon>
        <taxon>Pseudomonadota</taxon>
        <taxon>Alphaproteobacteria</taxon>
        <taxon>Rhodobacterales</taxon>
        <taxon>Paracoccaceae</taxon>
        <taxon>Paracoccus</taxon>
    </lineage>
</organism>
<dbReference type="AlphaFoldDB" id="A0A2K9EI59"/>
<name>A0A2K9EI59_9RHOB</name>
<reference evidence="1 2" key="1">
    <citation type="submission" date="2017-12" db="EMBL/GenBank/DDBJ databases">
        <authorList>
            <person name="Hurst M.R.H."/>
        </authorList>
    </citation>
    <scope>NUCLEOTIDE SEQUENCE [LARGE SCALE GENOMIC DNA]</scope>
    <source>
        <strain evidence="1 2">BM15</strain>
    </source>
</reference>
<dbReference type="RefSeq" id="WP_101461311.1">
    <property type="nucleotide sequence ID" value="NZ_CP025408.1"/>
</dbReference>
<protein>
    <recommendedName>
        <fullName evidence="3">Integrase</fullName>
    </recommendedName>
</protein>